<evidence type="ECO:0000313" key="2">
    <source>
        <dbReference type="EMBL" id="KAK4132092.1"/>
    </source>
</evidence>
<protein>
    <recommendedName>
        <fullName evidence="1">RNA ligase domain-containing protein</fullName>
    </recommendedName>
</protein>
<dbReference type="InterPro" id="IPR021122">
    <property type="entry name" value="RNA_ligase_dom_REL/Rnl2"/>
</dbReference>
<accession>A0AAN6UFL2</accession>
<organism evidence="2 3">
    <name type="scientific">Trichocladium antarcticum</name>
    <dbReference type="NCBI Taxonomy" id="1450529"/>
    <lineage>
        <taxon>Eukaryota</taxon>
        <taxon>Fungi</taxon>
        <taxon>Dikarya</taxon>
        <taxon>Ascomycota</taxon>
        <taxon>Pezizomycotina</taxon>
        <taxon>Sordariomycetes</taxon>
        <taxon>Sordariomycetidae</taxon>
        <taxon>Sordariales</taxon>
        <taxon>Chaetomiaceae</taxon>
        <taxon>Trichocladium</taxon>
    </lineage>
</organism>
<keyword evidence="3" id="KW-1185">Reference proteome</keyword>
<proteinExistence type="predicted"/>
<dbReference type="EMBL" id="MU853420">
    <property type="protein sequence ID" value="KAK4132092.1"/>
    <property type="molecule type" value="Genomic_DNA"/>
</dbReference>
<evidence type="ECO:0000313" key="3">
    <source>
        <dbReference type="Proteomes" id="UP001304895"/>
    </source>
</evidence>
<dbReference type="Gene3D" id="3.30.470.30">
    <property type="entry name" value="DNA ligase/mRNA capping enzyme"/>
    <property type="match status" value="1"/>
</dbReference>
<comment type="caution">
    <text evidence="2">The sequence shown here is derived from an EMBL/GenBank/DDBJ whole genome shotgun (WGS) entry which is preliminary data.</text>
</comment>
<dbReference type="Proteomes" id="UP001304895">
    <property type="component" value="Unassembled WGS sequence"/>
</dbReference>
<name>A0AAN6UFL2_9PEZI</name>
<dbReference type="Pfam" id="PF09414">
    <property type="entry name" value="RNA_ligase"/>
    <property type="match status" value="1"/>
</dbReference>
<feature type="domain" description="RNA ligase" evidence="1">
    <location>
        <begin position="191"/>
        <end position="379"/>
    </location>
</feature>
<dbReference type="Pfam" id="PF21189">
    <property type="entry name" value="PHA02142"/>
    <property type="match status" value="1"/>
</dbReference>
<sequence length="390" mass="43452">MEVAVLPPPPVLKRKLVSVREISSIGKIPRSTQVVVYIDGWSVVVPKRRPTHQAGDLVVYFEIDSFLPKSDSRFWELFLEPGATEVFRGNHGYRVKSKRHGAHLSQGLIFPLDDFPEIRDHVRVAGTDVATAQLLGKSFAGLLGVEKWEFTESAASLPSLGRPPSFIYLPGWERIQNMERSIFSIAGRKKVWQISEKLDGVTMMVYKLAKDSGWASCLPALPAGYPPSMQDEKNRYGICSRREDLIDRDGNLYWDVAKKSGVLGKLCNFGLANFAVQGELCGSSIEGNTMNYPEGKHEFIVFGMWNIDTGRYMPPKEFAGLCSKLGIKHTPILGHSSMDRFARNVSELLSKAEDGTSEFGGVREGFVFKSLDGTKQFKVISNKWLSLTGK</sequence>
<reference evidence="2" key="1">
    <citation type="journal article" date="2023" name="Mol. Phylogenet. Evol.">
        <title>Genome-scale phylogeny and comparative genomics of the fungal order Sordariales.</title>
        <authorList>
            <person name="Hensen N."/>
            <person name="Bonometti L."/>
            <person name="Westerberg I."/>
            <person name="Brannstrom I.O."/>
            <person name="Guillou S."/>
            <person name="Cros-Aarteil S."/>
            <person name="Calhoun S."/>
            <person name="Haridas S."/>
            <person name="Kuo A."/>
            <person name="Mondo S."/>
            <person name="Pangilinan J."/>
            <person name="Riley R."/>
            <person name="LaButti K."/>
            <person name="Andreopoulos B."/>
            <person name="Lipzen A."/>
            <person name="Chen C."/>
            <person name="Yan M."/>
            <person name="Daum C."/>
            <person name="Ng V."/>
            <person name="Clum A."/>
            <person name="Steindorff A."/>
            <person name="Ohm R.A."/>
            <person name="Martin F."/>
            <person name="Silar P."/>
            <person name="Natvig D.O."/>
            <person name="Lalanne C."/>
            <person name="Gautier V."/>
            <person name="Ament-Velasquez S.L."/>
            <person name="Kruys A."/>
            <person name="Hutchinson M.I."/>
            <person name="Powell A.J."/>
            <person name="Barry K."/>
            <person name="Miller A.N."/>
            <person name="Grigoriev I.V."/>
            <person name="Debuchy R."/>
            <person name="Gladieux P."/>
            <person name="Hiltunen Thoren M."/>
            <person name="Johannesson H."/>
        </authorList>
    </citation>
    <scope>NUCLEOTIDE SEQUENCE</scope>
    <source>
        <strain evidence="2">CBS 123565</strain>
    </source>
</reference>
<gene>
    <name evidence="2" type="ORF">BT67DRAFT_484679</name>
</gene>
<dbReference type="AlphaFoldDB" id="A0AAN6UFL2"/>
<evidence type="ECO:0000259" key="1">
    <source>
        <dbReference type="Pfam" id="PF09414"/>
    </source>
</evidence>
<dbReference type="SUPFAM" id="SSF56091">
    <property type="entry name" value="DNA ligase/mRNA capping enzyme, catalytic domain"/>
    <property type="match status" value="1"/>
</dbReference>
<reference evidence="2" key="2">
    <citation type="submission" date="2023-05" db="EMBL/GenBank/DDBJ databases">
        <authorList>
            <consortium name="Lawrence Berkeley National Laboratory"/>
            <person name="Steindorff A."/>
            <person name="Hensen N."/>
            <person name="Bonometti L."/>
            <person name="Westerberg I."/>
            <person name="Brannstrom I.O."/>
            <person name="Guillou S."/>
            <person name="Cros-Aarteil S."/>
            <person name="Calhoun S."/>
            <person name="Haridas S."/>
            <person name="Kuo A."/>
            <person name="Mondo S."/>
            <person name="Pangilinan J."/>
            <person name="Riley R."/>
            <person name="Labutti K."/>
            <person name="Andreopoulos B."/>
            <person name="Lipzen A."/>
            <person name="Chen C."/>
            <person name="Yanf M."/>
            <person name="Daum C."/>
            <person name="Ng V."/>
            <person name="Clum A."/>
            <person name="Ohm R."/>
            <person name="Martin F."/>
            <person name="Silar P."/>
            <person name="Natvig D."/>
            <person name="Lalanne C."/>
            <person name="Gautier V."/>
            <person name="Ament-Velasquez S.L."/>
            <person name="Kruys A."/>
            <person name="Hutchinson M.I."/>
            <person name="Powell A.J."/>
            <person name="Barry K."/>
            <person name="Miller A.N."/>
            <person name="Grigoriev I.V."/>
            <person name="Debuchy R."/>
            <person name="Gladieux P."/>
            <person name="Thoren M.H."/>
            <person name="Johannesson H."/>
        </authorList>
    </citation>
    <scope>NUCLEOTIDE SEQUENCE</scope>
    <source>
        <strain evidence="2">CBS 123565</strain>
    </source>
</reference>